<feature type="non-terminal residue" evidence="23">
    <location>
        <position position="339"/>
    </location>
</feature>
<dbReference type="PROSITE" id="PS51677">
    <property type="entry name" value="NODB"/>
    <property type="match status" value="1"/>
</dbReference>
<dbReference type="InterPro" id="IPR050248">
    <property type="entry name" value="Polysacc_deacetylase_ArnD"/>
</dbReference>
<evidence type="ECO:0000256" key="7">
    <source>
        <dbReference type="ARBA" id="ARBA00022525"/>
    </source>
</evidence>
<protein>
    <recommendedName>
        <fullName evidence="20">chitin deacetylase</fullName>
        <ecNumber evidence="20">3.5.1.41</ecNumber>
    </recommendedName>
</protein>
<evidence type="ECO:0000256" key="16">
    <source>
        <dbReference type="ARBA" id="ARBA00023285"/>
    </source>
</evidence>
<keyword evidence="8" id="KW-0336">GPI-anchor</keyword>
<keyword evidence="17" id="KW-0449">Lipoprotein</keyword>
<dbReference type="InterPro" id="IPR011330">
    <property type="entry name" value="Glyco_hydro/deAcase_b/a-brl"/>
</dbReference>
<dbReference type="SUPFAM" id="SSF88713">
    <property type="entry name" value="Glycoside hydrolase/deacetylase"/>
    <property type="match status" value="1"/>
</dbReference>
<evidence type="ECO:0000256" key="15">
    <source>
        <dbReference type="ARBA" id="ARBA00023277"/>
    </source>
</evidence>
<comment type="similarity">
    <text evidence="4">Belongs to the polysaccharide deacetylase family.</text>
</comment>
<keyword evidence="13" id="KW-0472">Membrane</keyword>
<dbReference type="STRING" id="436010.A0A167XK62"/>
<dbReference type="AlphaFoldDB" id="A0A167XK62"/>
<evidence type="ECO:0000259" key="22">
    <source>
        <dbReference type="PROSITE" id="PS51677"/>
    </source>
</evidence>
<evidence type="ECO:0000256" key="5">
    <source>
        <dbReference type="ARBA" id="ARBA00022475"/>
    </source>
</evidence>
<dbReference type="GO" id="GO:0000272">
    <property type="term" value="P:polysaccharide catabolic process"/>
    <property type="evidence" value="ECO:0007669"/>
    <property type="project" value="UniProtKB-KW"/>
</dbReference>
<keyword evidence="24" id="KW-1185">Reference proteome</keyword>
<keyword evidence="7" id="KW-0964">Secreted</keyword>
<dbReference type="FunFam" id="3.20.20.370:FF:000004">
    <property type="entry name" value="Related to Chitin deacetylase"/>
    <property type="match status" value="1"/>
</dbReference>
<accession>A0A167XK62</accession>
<dbReference type="GO" id="GO:0006032">
    <property type="term" value="P:chitin catabolic process"/>
    <property type="evidence" value="ECO:0007669"/>
    <property type="project" value="UniProtKB-KW"/>
</dbReference>
<keyword evidence="15" id="KW-0119">Carbohydrate metabolism</keyword>
<organism evidence="23 24">
    <name type="scientific">Athelia psychrophila</name>
    <dbReference type="NCBI Taxonomy" id="1759441"/>
    <lineage>
        <taxon>Eukaryota</taxon>
        <taxon>Fungi</taxon>
        <taxon>Dikarya</taxon>
        <taxon>Basidiomycota</taxon>
        <taxon>Agaricomycotina</taxon>
        <taxon>Agaricomycetes</taxon>
        <taxon>Agaricomycetidae</taxon>
        <taxon>Atheliales</taxon>
        <taxon>Atheliaceae</taxon>
        <taxon>Athelia</taxon>
    </lineage>
</organism>
<feature type="domain" description="NodB homology" evidence="22">
    <location>
        <begin position="138"/>
        <end position="335"/>
    </location>
</feature>
<keyword evidence="9" id="KW-0479">Metal-binding</keyword>
<comment type="catalytic activity">
    <reaction evidence="21">
        <text>[(1-&gt;4)-N-acetyl-beta-D-glucosaminyl](n) + n H2O = chitosan + n acetate</text>
        <dbReference type="Rhea" id="RHEA:10464"/>
        <dbReference type="Rhea" id="RHEA-COMP:9593"/>
        <dbReference type="Rhea" id="RHEA-COMP:9597"/>
        <dbReference type="ChEBI" id="CHEBI:15377"/>
        <dbReference type="ChEBI" id="CHEBI:17029"/>
        <dbReference type="ChEBI" id="CHEBI:30089"/>
        <dbReference type="ChEBI" id="CHEBI:57704"/>
        <dbReference type="EC" id="3.5.1.41"/>
    </reaction>
    <physiologicalReaction direction="left-to-right" evidence="21">
        <dbReference type="Rhea" id="RHEA:10465"/>
    </physiologicalReaction>
</comment>
<sequence>MLSPMFLLPLVSALLVGAIPAATNRTTEAGEAAITDPTAECTPYDYPPLDALTANFPPNWVQPAILLPNDAAANALWNQIKPQIPTDIAPRGTVQGDFSGVSPPYTSADPYCWWTWDGCTTPKLAGLKPDITGVPEPQTLGYGFDDGPNCSHNAFYDFLTEQNQKATMFYIGSNVQNWPLEAQRAIADGHEICVHTWSHPYMTAVDSEGAFAELYYAREMIRTITGVTPLCWRPPYGDVDDRIRSIAAALNLTTIIWQYDSFDYNGPSVQAAVDQNYENLIARAKNGTFAMEGTIMLTHELTNFTMETAVTYYPQLKAAFKYLVPVGVGMNWTTPYVET</sequence>
<dbReference type="InterPro" id="IPR002509">
    <property type="entry name" value="NODB_dom"/>
</dbReference>
<dbReference type="PANTHER" id="PTHR10587">
    <property type="entry name" value="GLYCOSYL TRANSFERASE-RELATED"/>
    <property type="match status" value="1"/>
</dbReference>
<evidence type="ECO:0000313" key="23">
    <source>
        <dbReference type="EMBL" id="KZP07303.1"/>
    </source>
</evidence>
<comment type="cofactor">
    <cofactor evidence="1">
        <name>Co(2+)</name>
        <dbReference type="ChEBI" id="CHEBI:48828"/>
    </cofactor>
</comment>
<evidence type="ECO:0000256" key="12">
    <source>
        <dbReference type="ARBA" id="ARBA00023024"/>
    </source>
</evidence>
<comment type="subcellular location">
    <subcellularLocation>
        <location evidence="3">Cell membrane</location>
        <topology evidence="3">Lipid-anchor</topology>
        <topology evidence="3">GPI-anchor</topology>
    </subcellularLocation>
    <subcellularLocation>
        <location evidence="2">Secreted</location>
        <location evidence="2">Cell wall</location>
    </subcellularLocation>
</comment>
<dbReference type="Gene3D" id="3.20.20.370">
    <property type="entry name" value="Glycoside hydrolase/deacetylase"/>
    <property type="match status" value="1"/>
</dbReference>
<name>A0A167XK62_9AGAM</name>
<dbReference type="GO" id="GO:0004099">
    <property type="term" value="F:chitin deacetylase activity"/>
    <property type="evidence" value="ECO:0007669"/>
    <property type="project" value="UniProtKB-EC"/>
</dbReference>
<dbReference type="GO" id="GO:0046872">
    <property type="term" value="F:metal ion binding"/>
    <property type="evidence" value="ECO:0007669"/>
    <property type="project" value="UniProtKB-KW"/>
</dbReference>
<evidence type="ECO:0000256" key="1">
    <source>
        <dbReference type="ARBA" id="ARBA00001941"/>
    </source>
</evidence>
<dbReference type="OrthoDB" id="407355at2759"/>
<gene>
    <name evidence="23" type="ORF">FIBSPDRAFT_841410</name>
</gene>
<evidence type="ECO:0000256" key="8">
    <source>
        <dbReference type="ARBA" id="ARBA00022622"/>
    </source>
</evidence>
<keyword evidence="10" id="KW-0732">Signal</keyword>
<keyword evidence="11" id="KW-0378">Hydrolase</keyword>
<evidence type="ECO:0000256" key="14">
    <source>
        <dbReference type="ARBA" id="ARBA00023180"/>
    </source>
</evidence>
<evidence type="ECO:0000256" key="6">
    <source>
        <dbReference type="ARBA" id="ARBA00022512"/>
    </source>
</evidence>
<evidence type="ECO:0000256" key="20">
    <source>
        <dbReference type="ARBA" id="ARBA00024056"/>
    </source>
</evidence>
<dbReference type="Pfam" id="PF01522">
    <property type="entry name" value="Polysacc_deac_1"/>
    <property type="match status" value="1"/>
</dbReference>
<evidence type="ECO:0000256" key="13">
    <source>
        <dbReference type="ARBA" id="ARBA00023136"/>
    </source>
</evidence>
<dbReference type="GO" id="GO:0009272">
    <property type="term" value="P:fungal-type cell wall biogenesis"/>
    <property type="evidence" value="ECO:0007669"/>
    <property type="project" value="UniProtKB-ARBA"/>
</dbReference>
<keyword evidence="19" id="KW-0624">Polysaccharide degradation</keyword>
<evidence type="ECO:0000256" key="19">
    <source>
        <dbReference type="ARBA" id="ARBA00023326"/>
    </source>
</evidence>
<dbReference type="GO" id="GO:0098552">
    <property type="term" value="C:side of membrane"/>
    <property type="evidence" value="ECO:0007669"/>
    <property type="project" value="UniProtKB-KW"/>
</dbReference>
<keyword evidence="6" id="KW-0134">Cell wall</keyword>
<evidence type="ECO:0000256" key="3">
    <source>
        <dbReference type="ARBA" id="ARBA00004609"/>
    </source>
</evidence>
<dbReference type="EC" id="3.5.1.41" evidence="20"/>
<keyword evidence="5" id="KW-1003">Cell membrane</keyword>
<keyword evidence="12" id="KW-0146">Chitin degradation</keyword>
<evidence type="ECO:0000256" key="10">
    <source>
        <dbReference type="ARBA" id="ARBA00022729"/>
    </source>
</evidence>
<reference evidence="23 24" key="1">
    <citation type="journal article" date="2016" name="Mol. Biol. Evol.">
        <title>Comparative Genomics of Early-Diverging Mushroom-Forming Fungi Provides Insights into the Origins of Lignocellulose Decay Capabilities.</title>
        <authorList>
            <person name="Nagy L.G."/>
            <person name="Riley R."/>
            <person name="Tritt A."/>
            <person name="Adam C."/>
            <person name="Daum C."/>
            <person name="Floudas D."/>
            <person name="Sun H."/>
            <person name="Yadav J.S."/>
            <person name="Pangilinan J."/>
            <person name="Larsson K.H."/>
            <person name="Matsuura K."/>
            <person name="Barry K."/>
            <person name="Labutti K."/>
            <person name="Kuo R."/>
            <person name="Ohm R.A."/>
            <person name="Bhattacharya S.S."/>
            <person name="Shirouzu T."/>
            <person name="Yoshinaga Y."/>
            <person name="Martin F.M."/>
            <person name="Grigoriev I.V."/>
            <person name="Hibbett D.S."/>
        </authorList>
    </citation>
    <scope>NUCLEOTIDE SEQUENCE [LARGE SCALE GENOMIC DNA]</scope>
    <source>
        <strain evidence="23 24">CBS 109695</strain>
    </source>
</reference>
<keyword evidence="14" id="KW-0325">Glycoprotein</keyword>
<evidence type="ECO:0000256" key="2">
    <source>
        <dbReference type="ARBA" id="ARBA00004191"/>
    </source>
</evidence>
<keyword evidence="18" id="KW-0961">Cell wall biogenesis/degradation</keyword>
<keyword evidence="16" id="KW-0170">Cobalt</keyword>
<dbReference type="PANTHER" id="PTHR10587:SF98">
    <property type="entry name" value="CHITIN DEACETYLASE"/>
    <property type="match status" value="1"/>
</dbReference>
<dbReference type="EMBL" id="KV417756">
    <property type="protein sequence ID" value="KZP07303.1"/>
    <property type="molecule type" value="Genomic_DNA"/>
</dbReference>
<evidence type="ECO:0000256" key="21">
    <source>
        <dbReference type="ARBA" id="ARBA00048494"/>
    </source>
</evidence>
<dbReference type="GO" id="GO:0071555">
    <property type="term" value="P:cell wall organization"/>
    <property type="evidence" value="ECO:0007669"/>
    <property type="project" value="UniProtKB-KW"/>
</dbReference>
<evidence type="ECO:0000256" key="18">
    <source>
        <dbReference type="ARBA" id="ARBA00023316"/>
    </source>
</evidence>
<proteinExistence type="inferred from homology"/>
<evidence type="ECO:0000313" key="24">
    <source>
        <dbReference type="Proteomes" id="UP000076532"/>
    </source>
</evidence>
<dbReference type="GO" id="GO:0005886">
    <property type="term" value="C:plasma membrane"/>
    <property type="evidence" value="ECO:0007669"/>
    <property type="project" value="UniProtKB-SubCell"/>
</dbReference>
<evidence type="ECO:0000256" key="4">
    <source>
        <dbReference type="ARBA" id="ARBA00010973"/>
    </source>
</evidence>
<evidence type="ECO:0000256" key="17">
    <source>
        <dbReference type="ARBA" id="ARBA00023288"/>
    </source>
</evidence>
<evidence type="ECO:0000256" key="11">
    <source>
        <dbReference type="ARBA" id="ARBA00022801"/>
    </source>
</evidence>
<dbReference type="Proteomes" id="UP000076532">
    <property type="component" value="Unassembled WGS sequence"/>
</dbReference>
<evidence type="ECO:0000256" key="9">
    <source>
        <dbReference type="ARBA" id="ARBA00022723"/>
    </source>
</evidence>